<accession>A0A1B6CFM2</accession>
<evidence type="ECO:0000313" key="3">
    <source>
        <dbReference type="EMBL" id="JAS12296.1"/>
    </source>
</evidence>
<dbReference type="Pfam" id="PF14952">
    <property type="entry name" value="zf-tcix"/>
    <property type="match status" value="1"/>
</dbReference>
<dbReference type="PANTHER" id="PTHR13518:SF1">
    <property type="entry name" value="C2ORF42 HOMOLOG"/>
    <property type="match status" value="1"/>
</dbReference>
<feature type="domain" description="Putative treble-clef zinc-finger" evidence="2">
    <location>
        <begin position="14"/>
        <end position="54"/>
    </location>
</feature>
<dbReference type="AlphaFoldDB" id="A0A1B6CFM2"/>
<evidence type="ECO:0000256" key="1">
    <source>
        <dbReference type="SAM" id="Coils"/>
    </source>
</evidence>
<organism evidence="3">
    <name type="scientific">Clastoptera arizonana</name>
    <name type="common">Arizona spittle bug</name>
    <dbReference type="NCBI Taxonomy" id="38151"/>
    <lineage>
        <taxon>Eukaryota</taxon>
        <taxon>Metazoa</taxon>
        <taxon>Ecdysozoa</taxon>
        <taxon>Arthropoda</taxon>
        <taxon>Hexapoda</taxon>
        <taxon>Insecta</taxon>
        <taxon>Pterygota</taxon>
        <taxon>Neoptera</taxon>
        <taxon>Paraneoptera</taxon>
        <taxon>Hemiptera</taxon>
        <taxon>Auchenorrhyncha</taxon>
        <taxon>Cercopoidea</taxon>
        <taxon>Clastopteridae</taxon>
        <taxon>Clastoptera</taxon>
    </lineage>
</organism>
<protein>
    <recommendedName>
        <fullName evidence="2">Putative treble-clef zinc-finger domain-containing protein</fullName>
    </recommendedName>
</protein>
<sequence length="216" mass="24699">MQEQEERLKLLFKDIGKSTKRGIKKCPKCGTLNGIRGFACKNKACDFVYRTAAGKRKLSADICKRDTGYKKKIRNLQDVLSKSKSNKSEDKIATLSEQLRHAEENNESLKLENERLMTLLGQIEKTANENELLLEEKTHEIKILHNQIGILREESARQITRSKKTFDAMKTSMQVQISNLETVLIQTRGDVYASRRREQEAQPGPDYGCTCTEICM</sequence>
<evidence type="ECO:0000259" key="2">
    <source>
        <dbReference type="Pfam" id="PF14952"/>
    </source>
</evidence>
<dbReference type="InterPro" id="IPR026049">
    <property type="entry name" value="C2orf42"/>
</dbReference>
<dbReference type="InterPro" id="IPR029269">
    <property type="entry name" value="Zf-tcix"/>
</dbReference>
<dbReference type="PANTHER" id="PTHR13518">
    <property type="entry name" value="PUTATIVE TREBLE-CLEF ZINC-FINGER C2ORF42 FAMILY MEMBER"/>
    <property type="match status" value="1"/>
</dbReference>
<reference evidence="3" key="1">
    <citation type="submission" date="2015-12" db="EMBL/GenBank/DDBJ databases">
        <title>De novo transcriptome assembly of four potential Pierce s Disease insect vectors from Arizona vineyards.</title>
        <authorList>
            <person name="Tassone E.E."/>
        </authorList>
    </citation>
    <scope>NUCLEOTIDE SEQUENCE</scope>
</reference>
<feature type="coiled-coil region" evidence="1">
    <location>
        <begin position="85"/>
        <end position="154"/>
    </location>
</feature>
<gene>
    <name evidence="3" type="ORF">g.19708</name>
</gene>
<dbReference type="GO" id="GO:0005634">
    <property type="term" value="C:nucleus"/>
    <property type="evidence" value="ECO:0007669"/>
    <property type="project" value="TreeGrafter"/>
</dbReference>
<name>A0A1B6CFM2_9HEMI</name>
<dbReference type="EMBL" id="GEDC01025002">
    <property type="protein sequence ID" value="JAS12296.1"/>
    <property type="molecule type" value="Transcribed_RNA"/>
</dbReference>
<proteinExistence type="predicted"/>
<keyword evidence="1" id="KW-0175">Coiled coil</keyword>